<evidence type="ECO:0000313" key="3">
    <source>
        <dbReference type="EMBL" id="EED24606.1"/>
    </source>
</evidence>
<reference evidence="4" key="1">
    <citation type="journal article" date="2015" name="Genome Announc.">
        <title>Genome sequence of the AIDS-associated pathogen Penicillium marneffei (ATCC18224) and its near taxonomic relative Talaromyces stipitatus (ATCC10500).</title>
        <authorList>
            <person name="Nierman W.C."/>
            <person name="Fedorova-Abrams N.D."/>
            <person name="Andrianopoulos A."/>
        </authorList>
    </citation>
    <scope>NUCLEOTIDE SEQUENCE [LARGE SCALE GENOMIC DNA]</scope>
    <source>
        <strain evidence="4">ATCC 10500 / CBS 375.48 / QM 6759 / NRRL 1006</strain>
    </source>
</reference>
<dbReference type="PANTHER" id="PTHR38794:SF3">
    <property type="entry name" value="INTEGRAL MEMBRANE PROTEIN"/>
    <property type="match status" value="1"/>
</dbReference>
<feature type="transmembrane region" description="Helical" evidence="1">
    <location>
        <begin position="20"/>
        <end position="41"/>
    </location>
</feature>
<gene>
    <name evidence="3" type="ORF">TSTA_079610</name>
</gene>
<dbReference type="AlphaFoldDB" id="B8LWX3"/>
<dbReference type="InterPro" id="IPR049326">
    <property type="entry name" value="Rhodopsin_dom_fungi"/>
</dbReference>
<dbReference type="PANTHER" id="PTHR38794">
    <property type="entry name" value="INTEGRAL MEMBRANE PROTEIN"/>
    <property type="match status" value="1"/>
</dbReference>
<proteinExistence type="predicted"/>
<feature type="transmembrane region" description="Helical" evidence="1">
    <location>
        <begin position="96"/>
        <end position="119"/>
    </location>
</feature>
<dbReference type="InParanoid" id="B8LWX3"/>
<evidence type="ECO:0000259" key="2">
    <source>
        <dbReference type="Pfam" id="PF20684"/>
    </source>
</evidence>
<dbReference type="GeneID" id="8103892"/>
<sequence>MAGTLPPIFPITDDDHGGYTAVSLYTLLALSVFVVATRLSARYYIGKMVQIDDYLLGISTIIAILQSVFVQLAISHGLGKRQDIVSSHDSGLFEKYIYVAQILLIVSVALSKLSIGLLFKSLMNRGITRWVNWGLIGAVIVWAVASIVALAARCSSPHPWSFVDGKCDSQDTMFRAIGAVNIVTDVGLVLLSCGVLWTVQVSVTKKLRIITLLAIRLVVVIAVAFQIHSYIILIKSADKTWTQMNASIWDQAVMNISIIATSIPSLGRLAHELQPNVNAFAMTENHGLRAGDKYTISSLANHYPRETAEQNMLGTHTSIHGSVDGETESMEGLVRNGIHQNVLVSQTVELKVEERECNRP</sequence>
<dbReference type="Pfam" id="PF20684">
    <property type="entry name" value="Fung_rhodopsin"/>
    <property type="match status" value="1"/>
</dbReference>
<feature type="domain" description="Rhodopsin" evidence="2">
    <location>
        <begin position="38"/>
        <end position="269"/>
    </location>
</feature>
<keyword evidence="1" id="KW-0812">Transmembrane</keyword>
<dbReference type="HOGENOM" id="CLU_036632_0_0_1"/>
<feature type="transmembrane region" description="Helical" evidence="1">
    <location>
        <begin position="53"/>
        <end position="76"/>
    </location>
</feature>
<dbReference type="VEuPathDB" id="FungiDB:TSTA_079610"/>
<dbReference type="OMA" id="WVITVST"/>
<dbReference type="OrthoDB" id="3918601at2759"/>
<organism evidence="3 4">
    <name type="scientific">Talaromyces stipitatus (strain ATCC 10500 / CBS 375.48 / QM 6759 / NRRL 1006)</name>
    <name type="common">Penicillium stipitatum</name>
    <dbReference type="NCBI Taxonomy" id="441959"/>
    <lineage>
        <taxon>Eukaryota</taxon>
        <taxon>Fungi</taxon>
        <taxon>Dikarya</taxon>
        <taxon>Ascomycota</taxon>
        <taxon>Pezizomycotina</taxon>
        <taxon>Eurotiomycetes</taxon>
        <taxon>Eurotiomycetidae</taxon>
        <taxon>Eurotiales</taxon>
        <taxon>Trichocomaceae</taxon>
        <taxon>Talaromyces</taxon>
        <taxon>Talaromyces sect. Talaromyces</taxon>
    </lineage>
</organism>
<keyword evidence="4" id="KW-1185">Reference proteome</keyword>
<evidence type="ECO:0000256" key="1">
    <source>
        <dbReference type="SAM" id="Phobius"/>
    </source>
</evidence>
<feature type="transmembrane region" description="Helical" evidence="1">
    <location>
        <begin position="172"/>
        <end position="197"/>
    </location>
</feature>
<name>B8LWX3_TALSN</name>
<dbReference type="EMBL" id="EQ962652">
    <property type="protein sequence ID" value="EED24606.1"/>
    <property type="molecule type" value="Genomic_DNA"/>
</dbReference>
<dbReference type="Proteomes" id="UP000001745">
    <property type="component" value="Unassembled WGS sequence"/>
</dbReference>
<accession>B8LWX3</accession>
<dbReference type="STRING" id="441959.B8LWX3"/>
<protein>
    <recommendedName>
        <fullName evidence="2">Rhodopsin domain-containing protein</fullName>
    </recommendedName>
</protein>
<keyword evidence="1" id="KW-1133">Transmembrane helix</keyword>
<evidence type="ECO:0000313" key="4">
    <source>
        <dbReference type="Proteomes" id="UP000001745"/>
    </source>
</evidence>
<dbReference type="eggNOG" id="ENOG502SPG6">
    <property type="taxonomic scope" value="Eukaryota"/>
</dbReference>
<dbReference type="PhylomeDB" id="B8LWX3"/>
<dbReference type="RefSeq" id="XP_002341993.1">
    <property type="nucleotide sequence ID" value="XM_002341952.1"/>
</dbReference>
<keyword evidence="1" id="KW-0472">Membrane</keyword>
<feature type="transmembrane region" description="Helical" evidence="1">
    <location>
        <begin position="131"/>
        <end position="152"/>
    </location>
</feature>
<feature type="transmembrane region" description="Helical" evidence="1">
    <location>
        <begin position="209"/>
        <end position="233"/>
    </location>
</feature>